<evidence type="ECO:0000313" key="2">
    <source>
        <dbReference type="EMBL" id="MDV6262210.1"/>
    </source>
</evidence>
<keyword evidence="3" id="KW-1185">Reference proteome</keyword>
<evidence type="ECO:0000259" key="1">
    <source>
        <dbReference type="PROSITE" id="PS50943"/>
    </source>
</evidence>
<dbReference type="Proteomes" id="UP001185755">
    <property type="component" value="Unassembled WGS sequence"/>
</dbReference>
<dbReference type="PANTHER" id="PTHR35010">
    <property type="entry name" value="BLL4672 PROTEIN-RELATED"/>
    <property type="match status" value="1"/>
</dbReference>
<dbReference type="EMBL" id="JAWLJX010000003">
    <property type="protein sequence ID" value="MDV6262210.1"/>
    <property type="molecule type" value="Genomic_DNA"/>
</dbReference>
<protein>
    <submittedName>
        <fullName evidence="2">Helix-turn-helix domain-containing protein</fullName>
    </submittedName>
</protein>
<dbReference type="PROSITE" id="PS50943">
    <property type="entry name" value="HTH_CROC1"/>
    <property type="match status" value="1"/>
</dbReference>
<dbReference type="Pfam" id="PF17765">
    <property type="entry name" value="MLTR_LBD"/>
    <property type="match status" value="1"/>
</dbReference>
<name>A0ABU4BDE7_9NOCA</name>
<comment type="caution">
    <text evidence="2">The sequence shown here is derived from an EMBL/GenBank/DDBJ whole genome shotgun (WGS) entry which is preliminary data.</text>
</comment>
<evidence type="ECO:0000313" key="3">
    <source>
        <dbReference type="Proteomes" id="UP001185755"/>
    </source>
</evidence>
<dbReference type="InterPro" id="IPR010982">
    <property type="entry name" value="Lambda_DNA-bd_dom_sf"/>
</dbReference>
<organism evidence="2 3">
    <name type="scientific">Rhodococcoides yunnanense</name>
    <dbReference type="NCBI Taxonomy" id="278209"/>
    <lineage>
        <taxon>Bacteria</taxon>
        <taxon>Bacillati</taxon>
        <taxon>Actinomycetota</taxon>
        <taxon>Actinomycetes</taxon>
        <taxon>Mycobacteriales</taxon>
        <taxon>Nocardiaceae</taxon>
        <taxon>Rhodococcoides</taxon>
    </lineage>
</organism>
<dbReference type="RefSeq" id="WP_317564658.1">
    <property type="nucleotide sequence ID" value="NZ_JAWLJX010000003.1"/>
</dbReference>
<dbReference type="Gene3D" id="1.10.260.40">
    <property type="entry name" value="lambda repressor-like DNA-binding domains"/>
    <property type="match status" value="1"/>
</dbReference>
<gene>
    <name evidence="2" type="ORF">R3P96_12760</name>
</gene>
<dbReference type="Gene3D" id="3.30.450.180">
    <property type="match status" value="1"/>
</dbReference>
<accession>A0ABU4BDE7</accession>
<dbReference type="InterPro" id="IPR041413">
    <property type="entry name" value="MLTR_LBD"/>
</dbReference>
<dbReference type="InterPro" id="IPR001387">
    <property type="entry name" value="Cro/C1-type_HTH"/>
</dbReference>
<dbReference type="PANTHER" id="PTHR35010:SF2">
    <property type="entry name" value="BLL4672 PROTEIN"/>
    <property type="match status" value="1"/>
</dbReference>
<dbReference type="SMART" id="SM00530">
    <property type="entry name" value="HTH_XRE"/>
    <property type="match status" value="1"/>
</dbReference>
<dbReference type="SUPFAM" id="SSF47413">
    <property type="entry name" value="lambda repressor-like DNA-binding domains"/>
    <property type="match status" value="1"/>
</dbReference>
<reference evidence="2 3" key="1">
    <citation type="submission" date="2023-10" db="EMBL/GenBank/DDBJ databases">
        <title>Development of a sustainable strategy for remediation of hydrocarbon-contaminated territories based on the waste exchange concept.</title>
        <authorList>
            <person name="Krivoruchko A."/>
        </authorList>
    </citation>
    <scope>NUCLEOTIDE SEQUENCE [LARGE SCALE GENOMIC DNA]</scope>
    <source>
        <strain evidence="2 3">IEGM 1323</strain>
    </source>
</reference>
<feature type="domain" description="HTH cro/C1-type" evidence="1">
    <location>
        <begin position="36"/>
        <end position="87"/>
    </location>
</feature>
<sequence length="305" mass="33436">MTVEQQGRRPAGFSSVLRGWRDRSAPVPSDSAVRPRRSSGLRREELATLAGISVDYLVQLEQGRASNPSAAVVAALVRALSLDLADAGVLYRAAGLAAPSSAVDRSVPDSVERLLARADNWPTAVYAADWWLLRWNAAWSALMGNPMELSGHSRNQVWFEMTEDTSTMWVDPGQREQYRDALVGDLRVAQISHPDDAELDNLVHDLRARSDEFSDRWHHARPAVYRGARKNIDHPLVGSMVLDGDVFQPAGSDVRVIVYTAAPGSRDESRLLSLGSRARNRASVQAGEARCEVSFTNRTEAPPSG</sequence>
<dbReference type="CDD" id="cd00093">
    <property type="entry name" value="HTH_XRE"/>
    <property type="match status" value="1"/>
</dbReference>
<proteinExistence type="predicted"/>
<dbReference type="Pfam" id="PF13560">
    <property type="entry name" value="HTH_31"/>
    <property type="match status" value="1"/>
</dbReference>